<comment type="caution">
    <text evidence="12">The sequence shown here is derived from an EMBL/GenBank/DDBJ whole genome shotgun (WGS) entry which is preliminary data.</text>
</comment>
<dbReference type="EMBL" id="JACIDR010000001">
    <property type="protein sequence ID" value="MBB3971586.1"/>
    <property type="molecule type" value="Genomic_DNA"/>
</dbReference>
<evidence type="ECO:0000256" key="8">
    <source>
        <dbReference type="RuleBase" id="RU004190"/>
    </source>
</evidence>
<evidence type="ECO:0000256" key="3">
    <source>
        <dbReference type="ARBA" id="ARBA00022679"/>
    </source>
</evidence>
<feature type="domain" description="Nucleotidyl transferase" evidence="9">
    <location>
        <begin position="2"/>
        <end position="272"/>
    </location>
</feature>
<dbReference type="InterPro" id="IPR049577">
    <property type="entry name" value="GMPP_N"/>
</dbReference>
<gene>
    <name evidence="12" type="ORF">GGR24_000219</name>
</gene>
<dbReference type="NCBIfam" id="TIGR01479">
    <property type="entry name" value="GMP_PMI"/>
    <property type="match status" value="1"/>
</dbReference>
<keyword evidence="4 12" id="KW-0548">Nucleotidyltransferase</keyword>
<dbReference type="PANTHER" id="PTHR46390:SF1">
    <property type="entry name" value="MANNOSE-1-PHOSPHATE GUANYLYLTRANSFERASE"/>
    <property type="match status" value="1"/>
</dbReference>
<dbReference type="Pfam" id="PF00483">
    <property type="entry name" value="NTP_transferase"/>
    <property type="match status" value="1"/>
</dbReference>
<name>A0A7W6CUY3_9HYPH</name>
<dbReference type="CDD" id="cd02213">
    <property type="entry name" value="cupin_PMI_typeII_C"/>
    <property type="match status" value="1"/>
</dbReference>
<dbReference type="InterPro" id="IPR051161">
    <property type="entry name" value="Mannose-6P_isomerase_type2"/>
</dbReference>
<evidence type="ECO:0000256" key="1">
    <source>
        <dbReference type="ARBA" id="ARBA00006115"/>
    </source>
</evidence>
<dbReference type="GO" id="GO:0016853">
    <property type="term" value="F:isomerase activity"/>
    <property type="evidence" value="ECO:0007669"/>
    <property type="project" value="UniProtKB-KW"/>
</dbReference>
<feature type="domain" description="MannoseP isomerase/GMP-like beta-helix" evidence="11">
    <location>
        <begin position="285"/>
        <end position="334"/>
    </location>
</feature>
<dbReference type="FunFam" id="2.60.120.10:FF:000032">
    <property type="entry name" value="Mannose-1-phosphate guanylyltransferase/mannose-6-phosphate isomerase"/>
    <property type="match status" value="1"/>
</dbReference>
<proteinExistence type="inferred from homology"/>
<keyword evidence="13" id="KW-1185">Reference proteome</keyword>
<keyword evidence="3 12" id="KW-0808">Transferase</keyword>
<dbReference type="PANTHER" id="PTHR46390">
    <property type="entry name" value="MANNOSE-1-PHOSPHATE GUANYLYLTRANSFERASE"/>
    <property type="match status" value="1"/>
</dbReference>
<evidence type="ECO:0000259" key="9">
    <source>
        <dbReference type="Pfam" id="PF00483"/>
    </source>
</evidence>
<organism evidence="12 13">
    <name type="scientific">Hansschlegelia beijingensis</name>
    <dbReference type="NCBI Taxonomy" id="1133344"/>
    <lineage>
        <taxon>Bacteria</taxon>
        <taxon>Pseudomonadati</taxon>
        <taxon>Pseudomonadota</taxon>
        <taxon>Alphaproteobacteria</taxon>
        <taxon>Hyphomicrobiales</taxon>
        <taxon>Methylopilaceae</taxon>
        <taxon>Hansschlegelia</taxon>
    </lineage>
</organism>
<evidence type="ECO:0000313" key="13">
    <source>
        <dbReference type="Proteomes" id="UP000528964"/>
    </source>
</evidence>
<evidence type="ECO:0000313" key="12">
    <source>
        <dbReference type="EMBL" id="MBB3971586.1"/>
    </source>
</evidence>
<dbReference type="EC" id="2.7.7.13" evidence="2"/>
<protein>
    <recommendedName>
        <fullName evidence="2">mannose-1-phosphate guanylyltransferase</fullName>
        <ecNumber evidence="2">2.7.7.13</ecNumber>
    </recommendedName>
</protein>
<dbReference type="InterPro" id="IPR054566">
    <property type="entry name" value="ManC/GMP-like_b-helix"/>
</dbReference>
<dbReference type="Gene3D" id="3.90.550.10">
    <property type="entry name" value="Spore Coat Polysaccharide Biosynthesis Protein SpsA, Chain A"/>
    <property type="match status" value="1"/>
</dbReference>
<dbReference type="InterPro" id="IPR014710">
    <property type="entry name" value="RmlC-like_jellyroll"/>
</dbReference>
<dbReference type="InterPro" id="IPR001538">
    <property type="entry name" value="Man6P_isomerase-2_C"/>
</dbReference>
<dbReference type="Gene3D" id="2.60.120.10">
    <property type="entry name" value="Jelly Rolls"/>
    <property type="match status" value="1"/>
</dbReference>
<comment type="catalytic activity">
    <reaction evidence="7">
        <text>alpha-D-mannose 1-phosphate + GTP + H(+) = GDP-alpha-D-mannose + diphosphate</text>
        <dbReference type="Rhea" id="RHEA:15229"/>
        <dbReference type="ChEBI" id="CHEBI:15378"/>
        <dbReference type="ChEBI" id="CHEBI:33019"/>
        <dbReference type="ChEBI" id="CHEBI:37565"/>
        <dbReference type="ChEBI" id="CHEBI:57527"/>
        <dbReference type="ChEBI" id="CHEBI:58409"/>
        <dbReference type="EC" id="2.7.7.13"/>
    </reaction>
</comment>
<evidence type="ECO:0000256" key="2">
    <source>
        <dbReference type="ARBA" id="ARBA00012387"/>
    </source>
</evidence>
<dbReference type="InterPro" id="IPR006375">
    <property type="entry name" value="Man1P_GuaTrfase/Man6P_Isoase"/>
</dbReference>
<evidence type="ECO:0000256" key="5">
    <source>
        <dbReference type="ARBA" id="ARBA00022741"/>
    </source>
</evidence>
<keyword evidence="6" id="KW-0342">GTP-binding</keyword>
<dbReference type="Proteomes" id="UP000528964">
    <property type="component" value="Unassembled WGS sequence"/>
</dbReference>
<dbReference type="GO" id="GO:0009298">
    <property type="term" value="P:GDP-mannose biosynthetic process"/>
    <property type="evidence" value="ECO:0007669"/>
    <property type="project" value="TreeGrafter"/>
</dbReference>
<dbReference type="SUPFAM" id="SSF51182">
    <property type="entry name" value="RmlC-like cupins"/>
    <property type="match status" value="1"/>
</dbReference>
<dbReference type="InterPro" id="IPR005835">
    <property type="entry name" value="NTP_transferase_dom"/>
</dbReference>
<dbReference type="GO" id="GO:0004475">
    <property type="term" value="F:mannose-1-phosphate guanylyltransferase (GTP) activity"/>
    <property type="evidence" value="ECO:0007669"/>
    <property type="project" value="UniProtKB-EC"/>
</dbReference>
<dbReference type="AlphaFoldDB" id="A0A7W6CUY3"/>
<sequence length="457" mass="49247">MRLWPSSRESYPKQFLPLAGDNTLLQDAALRVNDPDRFEQPIVVANHEHRFIAAEQLGQIGVAALLALEPVRRDSAAAIGAAAALALKRDPEAVVLVLASDHVIADTAGFLAAVDRGLPAALAGRIVTFGVRPSTATSRYGYIRVGAPLEDGGDVMGVEAFVEKPDRAAAERLIAEGCVWNSGNFLARAETLLSELDRLAPGIAGPAVAAVERASRDLDFLRLDAESFAAADKGSIDYAVMERTPLAAVAPAEFGWSDVGGWSALWDIAERDAAGNALIGPTAAADSRNCYVRSEKHFTALVGVDDLVVVSTGDAVLVTTRERSDEVKDLVARLAAEGEGTATQAALVHRPWGSYQVIDQGGRFQVKRITVKAGRKLSLQSHAHRAEHWVVVRGEARVTIDDQIRLVQENESVYIPLGARHRLENAGEQPLDLIEVQSGAYLGEDDIVRYEDDYRRL</sequence>
<evidence type="ECO:0000256" key="7">
    <source>
        <dbReference type="ARBA" id="ARBA00047343"/>
    </source>
</evidence>
<dbReference type="Pfam" id="PF22640">
    <property type="entry name" value="ManC_GMP_beta-helix"/>
    <property type="match status" value="1"/>
</dbReference>
<dbReference type="InterPro" id="IPR011051">
    <property type="entry name" value="RmlC_Cupin_sf"/>
</dbReference>
<dbReference type="CDD" id="cd02509">
    <property type="entry name" value="GDP-M1P_Guanylyltransferase"/>
    <property type="match status" value="1"/>
</dbReference>
<evidence type="ECO:0000256" key="4">
    <source>
        <dbReference type="ARBA" id="ARBA00022695"/>
    </source>
</evidence>
<evidence type="ECO:0000259" key="11">
    <source>
        <dbReference type="Pfam" id="PF22640"/>
    </source>
</evidence>
<evidence type="ECO:0000259" key="10">
    <source>
        <dbReference type="Pfam" id="PF01050"/>
    </source>
</evidence>
<dbReference type="InterPro" id="IPR029044">
    <property type="entry name" value="Nucleotide-diphossugar_trans"/>
</dbReference>
<dbReference type="SUPFAM" id="SSF53448">
    <property type="entry name" value="Nucleotide-diphospho-sugar transferases"/>
    <property type="match status" value="1"/>
</dbReference>
<reference evidence="12 13" key="1">
    <citation type="submission" date="2020-08" db="EMBL/GenBank/DDBJ databases">
        <title>Genomic Encyclopedia of Type Strains, Phase IV (KMG-IV): sequencing the most valuable type-strain genomes for metagenomic binning, comparative biology and taxonomic classification.</title>
        <authorList>
            <person name="Goeker M."/>
        </authorList>
    </citation>
    <scope>NUCLEOTIDE SEQUENCE [LARGE SCALE GENOMIC DNA]</scope>
    <source>
        <strain evidence="12 13">DSM 25481</strain>
    </source>
</reference>
<feature type="domain" description="Mannose-6-phosphate isomerase type II C-terminal" evidence="10">
    <location>
        <begin position="343"/>
        <end position="452"/>
    </location>
</feature>
<comment type="similarity">
    <text evidence="1 8">Belongs to the mannose-6-phosphate isomerase type 2 family.</text>
</comment>
<keyword evidence="12" id="KW-0413">Isomerase</keyword>
<dbReference type="GO" id="GO:0005525">
    <property type="term" value="F:GTP binding"/>
    <property type="evidence" value="ECO:0007669"/>
    <property type="project" value="UniProtKB-KW"/>
</dbReference>
<keyword evidence="5" id="KW-0547">Nucleotide-binding</keyword>
<dbReference type="GO" id="GO:0000271">
    <property type="term" value="P:polysaccharide biosynthetic process"/>
    <property type="evidence" value="ECO:0007669"/>
    <property type="project" value="InterPro"/>
</dbReference>
<dbReference type="Pfam" id="PF01050">
    <property type="entry name" value="MannoseP_isomer"/>
    <property type="match status" value="1"/>
</dbReference>
<evidence type="ECO:0000256" key="6">
    <source>
        <dbReference type="ARBA" id="ARBA00023134"/>
    </source>
</evidence>
<accession>A0A7W6CUY3</accession>